<reference evidence="2 3" key="1">
    <citation type="journal article" date="2013" name="Genome Announc.">
        <title>Genome sequence of 'Candidatus Methanomassiliicoccus intestinalis' Issoire-Mx1, a third thermoplasmatales-related methanogenic archaeon from human feces.</title>
        <authorList>
            <person name="Borrel G."/>
            <person name="Harris H.M."/>
            <person name="Parisot N."/>
            <person name="Gaci N."/>
            <person name="Tottey W."/>
            <person name="Mihajlovski A."/>
            <person name="Deane J."/>
            <person name="Gribaldo S."/>
            <person name="Bardot O."/>
            <person name="Peyretaillade E."/>
            <person name="Peyret P."/>
            <person name="O'Toole P.W."/>
            <person name="Brugere J.F."/>
        </authorList>
    </citation>
    <scope>NUCLEOTIDE SEQUENCE [LARGE SCALE GENOMIC DNA]</scope>
    <source>
        <strain evidence="2 3">Issoire-Mx1</strain>
    </source>
</reference>
<accession>R9T4T5</accession>
<evidence type="ECO:0008006" key="4">
    <source>
        <dbReference type="Google" id="ProtNLM"/>
    </source>
</evidence>
<keyword evidence="3" id="KW-1185">Reference proteome</keyword>
<name>R9T4T5_METII</name>
<feature type="transmembrane region" description="Helical" evidence="1">
    <location>
        <begin position="781"/>
        <end position="801"/>
    </location>
</feature>
<dbReference type="AlphaFoldDB" id="R9T4T5"/>
<dbReference type="EMBL" id="CP005934">
    <property type="protein sequence ID" value="AGN25544.1"/>
    <property type="molecule type" value="Genomic_DNA"/>
</dbReference>
<keyword evidence="1" id="KW-0472">Membrane</keyword>
<evidence type="ECO:0000256" key="1">
    <source>
        <dbReference type="SAM" id="Phobius"/>
    </source>
</evidence>
<protein>
    <recommendedName>
        <fullName evidence="4">Bacterial repeat domain-containing protein</fullName>
    </recommendedName>
</protein>
<proteinExistence type="predicted"/>
<organism evidence="2 3">
    <name type="scientific">Methanomassiliicoccus intestinalis (strain Issoire-Mx1)</name>
    <dbReference type="NCBI Taxonomy" id="1295009"/>
    <lineage>
        <taxon>Archaea</taxon>
        <taxon>Methanobacteriati</taxon>
        <taxon>Thermoplasmatota</taxon>
        <taxon>Thermoplasmata</taxon>
        <taxon>Methanomassiliicoccales</taxon>
        <taxon>Methanomassiliicoccaceae</taxon>
        <taxon>Methanomassiliicoccus</taxon>
    </lineage>
</organism>
<dbReference type="KEGG" id="mer:MMINT_01410"/>
<dbReference type="InterPro" id="IPR042229">
    <property type="entry name" value="Listeria/Bacterioides_rpt_sf"/>
</dbReference>
<keyword evidence="1" id="KW-0812">Transmembrane</keyword>
<dbReference type="Proteomes" id="UP000014070">
    <property type="component" value="Chromosome"/>
</dbReference>
<gene>
    <name evidence="2" type="ORF">MMINT_01410</name>
</gene>
<evidence type="ECO:0000313" key="3">
    <source>
        <dbReference type="Proteomes" id="UP000014070"/>
    </source>
</evidence>
<dbReference type="Gene3D" id="2.60.40.4270">
    <property type="entry name" value="Listeria-Bacteroides repeat domain"/>
    <property type="match status" value="1"/>
</dbReference>
<dbReference type="HOGENOM" id="CLU_306894_0_0_2"/>
<evidence type="ECO:0000313" key="2">
    <source>
        <dbReference type="EMBL" id="AGN25544.1"/>
    </source>
</evidence>
<sequence>MKTEKRLTMALSVLVALMMLAVPLASSSNLFVDGGQTNSNGDAPNLGAAGDIITFELNIPENSLDKLNYTTLKAALTGVAGIIFSVDEKKGTILAIADGTQVSGIAIESIISKVNTAIDAQFRGKAYSHEWMDSNGSVYYADSENINKSFTLSAKWALNDDAYAEINVNSTIDGVAQEVKTKAYAYSTYTDNETDVVDKTQIVITADNGLPVDESLIKGYVFNPKPVANAKDAAAGYIKVYDHKVTDSSNKEITSPSTIAVSDLTVTYTFNSQDYKKVVISSNIFEEPVTLYADKNVAAGYTYSDVFSALGKATPEGKTKSYIDTSFTKDGENSYTMKNWTDNGETYALKSESLAGAELTLNADYNKFNVTFMVKGQVQVAEVPYGEFSESVCTLDTTGMTKWVSLPVVDGNVIYSGNNFVPDIFNFNDPKLQEKIVNNNLVLVALFTDPAKTLYVTFDAKSGYFGDKESGVQNIVVPISSKDATADQIILPNDPTNYTVAQGTKSVFAYWYDGENTKYEFSSETKIDKNIVLNAEYINYKYTVSFNVDNNITGHLYYSADKLVAFECNGIAYKYSGGLNDIKLTSGEDGSRALSALLYPTKAGYTISEWKDADGNTMISSILHDTYSVATNPPKYEQVTGVTLHYTTVKEDMTLYANFEAKEYVIAYNGNTATMTNVLPQIGTVDQSLNLFGDSVFGNEGYVLKEWNTRPDGKGTTYELGASLTLTGSEFEKLGKLSIENSDISNKEGFTLYAIWEKSNGNATPGDNTDGDNDNSNTDTYLLAGILVVIIILIIVVAVVLRKKN</sequence>
<dbReference type="GeneID" id="41322580"/>
<dbReference type="InParanoid" id="R9T4T5"/>
<keyword evidence="1" id="KW-1133">Transmembrane helix</keyword>
<dbReference type="RefSeq" id="WP_020448069.1">
    <property type="nucleotide sequence ID" value="NC_021353.1"/>
</dbReference>